<organism evidence="1">
    <name type="scientific">marine sediment metagenome</name>
    <dbReference type="NCBI Taxonomy" id="412755"/>
    <lineage>
        <taxon>unclassified sequences</taxon>
        <taxon>metagenomes</taxon>
        <taxon>ecological metagenomes</taxon>
    </lineage>
</organism>
<evidence type="ECO:0008006" key="2">
    <source>
        <dbReference type="Google" id="ProtNLM"/>
    </source>
</evidence>
<dbReference type="Gene3D" id="3.50.50.60">
    <property type="entry name" value="FAD/NAD(P)-binding domain"/>
    <property type="match status" value="2"/>
</dbReference>
<sequence length="220" mass="24558">ISPTIFFNDTRTIGKNQDEFIERAKNEYGVKYNRGIPGDIREDPLTQDLIVKYANLDTGEVEEKIFDMIILANAVIPRRDADELAKILGIEQNDFGFFKTENSLEDLKSTIPGIYITGSCQSPDDIPNSVAKASGAASLAAQHAVQIPEEERVIELPPLKYVSPFDEPRIGVFVCDCGVNIAGYMDNEEIVEYLKTLPNVVFAMNNKYSCSEQTQQIIKD</sequence>
<dbReference type="InterPro" id="IPR036188">
    <property type="entry name" value="FAD/NAD-bd_sf"/>
</dbReference>
<dbReference type="SUPFAM" id="SSF51905">
    <property type="entry name" value="FAD/NAD(P)-binding domain"/>
    <property type="match status" value="1"/>
</dbReference>
<dbReference type="AlphaFoldDB" id="X1DFS1"/>
<protein>
    <recommendedName>
        <fullName evidence="2">FAD/NAD(P)-binding domain-containing protein</fullName>
    </recommendedName>
</protein>
<proteinExistence type="predicted"/>
<feature type="non-terminal residue" evidence="1">
    <location>
        <position position="1"/>
    </location>
</feature>
<gene>
    <name evidence="1" type="ORF">S03H2_08777</name>
</gene>
<accession>X1DFS1</accession>
<name>X1DFS1_9ZZZZ</name>
<reference evidence="1" key="1">
    <citation type="journal article" date="2014" name="Front. Microbiol.">
        <title>High frequency of phylogenetically diverse reductive dehalogenase-homologous genes in deep subseafloor sedimentary metagenomes.</title>
        <authorList>
            <person name="Kawai M."/>
            <person name="Futagami T."/>
            <person name="Toyoda A."/>
            <person name="Takaki Y."/>
            <person name="Nishi S."/>
            <person name="Hori S."/>
            <person name="Arai W."/>
            <person name="Tsubouchi T."/>
            <person name="Morono Y."/>
            <person name="Uchiyama I."/>
            <person name="Ito T."/>
            <person name="Fujiyama A."/>
            <person name="Inagaki F."/>
            <person name="Takami H."/>
        </authorList>
    </citation>
    <scope>NUCLEOTIDE SEQUENCE</scope>
    <source>
        <strain evidence="1">Expedition CK06-06</strain>
    </source>
</reference>
<dbReference type="EMBL" id="BARU01004328">
    <property type="protein sequence ID" value="GAH19691.1"/>
    <property type="molecule type" value="Genomic_DNA"/>
</dbReference>
<evidence type="ECO:0000313" key="1">
    <source>
        <dbReference type="EMBL" id="GAH19691.1"/>
    </source>
</evidence>
<comment type="caution">
    <text evidence="1">The sequence shown here is derived from an EMBL/GenBank/DDBJ whole genome shotgun (WGS) entry which is preliminary data.</text>
</comment>